<dbReference type="InterPro" id="IPR036691">
    <property type="entry name" value="Endo/exonu/phosph_ase_sf"/>
</dbReference>
<dbReference type="VEuPathDB" id="FungiDB:AAP_04215"/>
<dbReference type="EMBL" id="AZGZ01000019">
    <property type="protein sequence ID" value="KZZ89864.1"/>
    <property type="molecule type" value="Genomic_DNA"/>
</dbReference>
<dbReference type="PANTHER" id="PTHR12121">
    <property type="entry name" value="CARBON CATABOLITE REPRESSOR PROTEIN 4"/>
    <property type="match status" value="1"/>
</dbReference>
<keyword evidence="2" id="KW-0269">Exonuclease</keyword>
<reference evidence="2 3" key="1">
    <citation type="journal article" date="2016" name="Genome Biol. Evol.">
        <title>Divergent and convergent evolution of fungal pathogenicity.</title>
        <authorList>
            <person name="Shang Y."/>
            <person name="Xiao G."/>
            <person name="Zheng P."/>
            <person name="Cen K."/>
            <person name="Zhan S."/>
            <person name="Wang C."/>
        </authorList>
    </citation>
    <scope>NUCLEOTIDE SEQUENCE [LARGE SCALE GENOMIC DNA]</scope>
    <source>
        <strain evidence="2 3">ARSEF 7405</strain>
    </source>
</reference>
<dbReference type="Proteomes" id="UP000242877">
    <property type="component" value="Unassembled WGS sequence"/>
</dbReference>
<dbReference type="InterPro" id="IPR005135">
    <property type="entry name" value="Endo/exonuclease/phosphatase"/>
</dbReference>
<keyword evidence="2" id="KW-0255">Endonuclease</keyword>
<keyword evidence="3" id="KW-1185">Reference proteome</keyword>
<dbReference type="Gene3D" id="3.60.10.10">
    <property type="entry name" value="Endonuclease/exonuclease/phosphatase"/>
    <property type="match status" value="1"/>
</dbReference>
<protein>
    <submittedName>
        <fullName evidence="2">Endonuclease/exonuclease/phosphatase family protein</fullName>
    </submittedName>
</protein>
<evidence type="ECO:0000313" key="3">
    <source>
        <dbReference type="Proteomes" id="UP000242877"/>
    </source>
</evidence>
<organism evidence="2 3">
    <name type="scientific">Ascosphaera apis ARSEF 7405</name>
    <dbReference type="NCBI Taxonomy" id="392613"/>
    <lineage>
        <taxon>Eukaryota</taxon>
        <taxon>Fungi</taxon>
        <taxon>Dikarya</taxon>
        <taxon>Ascomycota</taxon>
        <taxon>Pezizomycotina</taxon>
        <taxon>Eurotiomycetes</taxon>
        <taxon>Eurotiomycetidae</taxon>
        <taxon>Onygenales</taxon>
        <taxon>Ascosphaeraceae</taxon>
        <taxon>Ascosphaera</taxon>
    </lineage>
</organism>
<evidence type="ECO:0000313" key="2">
    <source>
        <dbReference type="EMBL" id="KZZ89864.1"/>
    </source>
</evidence>
<dbReference type="CDD" id="cd09083">
    <property type="entry name" value="EEP-1"/>
    <property type="match status" value="1"/>
</dbReference>
<dbReference type="GO" id="GO:0000175">
    <property type="term" value="F:3'-5'-RNA exonuclease activity"/>
    <property type="evidence" value="ECO:0007669"/>
    <property type="project" value="TreeGrafter"/>
</dbReference>
<evidence type="ECO:0000259" key="1">
    <source>
        <dbReference type="Pfam" id="PF03372"/>
    </source>
</evidence>
<dbReference type="InterPro" id="IPR050410">
    <property type="entry name" value="CCR4/nocturin_mRNA_transcr"/>
</dbReference>
<gene>
    <name evidence="2" type="ORF">AAP_04215</name>
</gene>
<dbReference type="Pfam" id="PF03372">
    <property type="entry name" value="Exo_endo_phos"/>
    <property type="match status" value="1"/>
</dbReference>
<feature type="domain" description="Endonuclease/exonuclease/phosphatase" evidence="1">
    <location>
        <begin position="4"/>
        <end position="280"/>
    </location>
</feature>
<accession>A0A167XBB0</accession>
<dbReference type="AlphaFoldDB" id="A0A167XBB0"/>
<dbReference type="GO" id="GO:0004519">
    <property type="term" value="F:endonuclease activity"/>
    <property type="evidence" value="ECO:0007669"/>
    <property type="project" value="UniProtKB-KW"/>
</dbReference>
<keyword evidence="2" id="KW-0378">Hydrolase</keyword>
<dbReference type="OrthoDB" id="276515at2759"/>
<keyword evidence="2" id="KW-0540">Nuclease</keyword>
<sequence length="293" mass="33305">MRIVTYNIRYATSSPFRGELPWPDRAAPLLAQIRFLTRYPADTFLCLQEVLHNQLVDIQTGLNGAKGEDGEWAYIGVGRDDGKTKGEYSPIFYRKSEWELLEWKSVWLSETPEKPSKGWDAASIRILTVGMFKHKSTGTVILAMTTHLDDQGSVARREGAKLILDVIHQYRSSEQYKDKIAGFFLAGDFNSQTTQEAYTVVTSEESPLVDAHDLLPGEMRHGDELTWTGFGYEDEPQTRIDYAFLGPKEERQGDGKFPWEVLDYACVPARFDDGVYLSDHRPVIVDAELKEKK</sequence>
<proteinExistence type="predicted"/>
<dbReference type="FunFam" id="3.60.10.10:FF:000101">
    <property type="entry name" value="Endonuclease/exonuclease/phosphatase family protein"/>
    <property type="match status" value="1"/>
</dbReference>
<dbReference type="SUPFAM" id="SSF56219">
    <property type="entry name" value="DNase I-like"/>
    <property type="match status" value="1"/>
</dbReference>
<dbReference type="PANTHER" id="PTHR12121:SF36">
    <property type="entry name" value="ENDONUCLEASE_EXONUCLEASE_PHOSPHATASE DOMAIN-CONTAINING PROTEIN"/>
    <property type="match status" value="1"/>
</dbReference>
<name>A0A167XBB0_9EURO</name>
<comment type="caution">
    <text evidence="2">The sequence shown here is derived from an EMBL/GenBank/DDBJ whole genome shotgun (WGS) entry which is preliminary data.</text>
</comment>